<evidence type="ECO:0000256" key="1">
    <source>
        <dbReference type="ARBA" id="ARBA00022741"/>
    </source>
</evidence>
<comment type="caution">
    <text evidence="4">The sequence shown here is derived from an EMBL/GenBank/DDBJ whole genome shotgun (WGS) entry which is preliminary data.</text>
</comment>
<dbReference type="PANTHER" id="PTHR43272:SF33">
    <property type="entry name" value="AMP-BINDING DOMAIN-CONTAINING PROTEIN-RELATED"/>
    <property type="match status" value="1"/>
</dbReference>
<dbReference type="HOGENOM" id="CLU_000022_45_5_6"/>
<dbReference type="GO" id="GO:0004467">
    <property type="term" value="F:long-chain fatty acid-CoA ligase activity"/>
    <property type="evidence" value="ECO:0007669"/>
    <property type="project" value="TreeGrafter"/>
</dbReference>
<gene>
    <name evidence="4" type="ORF">XBKQ1_2840006</name>
</gene>
<dbReference type="PANTHER" id="PTHR43272">
    <property type="entry name" value="LONG-CHAIN-FATTY-ACID--COA LIGASE"/>
    <property type="match status" value="1"/>
</dbReference>
<evidence type="ECO:0000256" key="2">
    <source>
        <dbReference type="ARBA" id="ARBA00022840"/>
    </source>
</evidence>
<keyword evidence="1" id="KW-0547">Nucleotide-binding</keyword>
<dbReference type="PROSITE" id="PS00455">
    <property type="entry name" value="AMP_BINDING"/>
    <property type="match status" value="1"/>
</dbReference>
<evidence type="ECO:0000313" key="5">
    <source>
        <dbReference type="Proteomes" id="UP000028500"/>
    </source>
</evidence>
<protein>
    <submittedName>
        <fullName evidence="4">AMP-dependent synthetase and ligase</fullName>
    </submittedName>
</protein>
<evidence type="ECO:0000259" key="3">
    <source>
        <dbReference type="Pfam" id="PF00501"/>
    </source>
</evidence>
<dbReference type="RefSeq" id="WP_038250409.1">
    <property type="nucleotide sequence ID" value="NZ_CAWLZI010000265.1"/>
</dbReference>
<dbReference type="GO" id="GO:0016020">
    <property type="term" value="C:membrane"/>
    <property type="evidence" value="ECO:0007669"/>
    <property type="project" value="TreeGrafter"/>
</dbReference>
<dbReference type="EMBL" id="CBSY010000206">
    <property type="protein sequence ID" value="CDH20923.1"/>
    <property type="molecule type" value="Genomic_DNA"/>
</dbReference>
<dbReference type="Pfam" id="PF00501">
    <property type="entry name" value="AMP-binding"/>
    <property type="match status" value="1"/>
</dbReference>
<organism evidence="4 5">
    <name type="scientific">Xenorhabdus bovienii str. kraussei Quebec</name>
    <dbReference type="NCBI Taxonomy" id="1398203"/>
    <lineage>
        <taxon>Bacteria</taxon>
        <taxon>Pseudomonadati</taxon>
        <taxon>Pseudomonadota</taxon>
        <taxon>Gammaproteobacteria</taxon>
        <taxon>Enterobacterales</taxon>
        <taxon>Morganellaceae</taxon>
        <taxon>Xenorhabdus</taxon>
    </lineage>
</organism>
<dbReference type="SUPFAM" id="SSF56801">
    <property type="entry name" value="Acetyl-CoA synthetase-like"/>
    <property type="match status" value="1"/>
</dbReference>
<dbReference type="Proteomes" id="UP000028500">
    <property type="component" value="Unassembled WGS sequence"/>
</dbReference>
<accession>A0A077PIQ6</accession>
<dbReference type="InterPro" id="IPR000873">
    <property type="entry name" value="AMP-dep_synth/lig_dom"/>
</dbReference>
<proteinExistence type="predicted"/>
<dbReference type="InterPro" id="IPR020845">
    <property type="entry name" value="AMP-binding_CS"/>
</dbReference>
<dbReference type="AlphaFoldDB" id="A0A077PIQ6"/>
<evidence type="ECO:0000313" key="4">
    <source>
        <dbReference type="EMBL" id="CDH20923.1"/>
    </source>
</evidence>
<dbReference type="GO" id="GO:0005524">
    <property type="term" value="F:ATP binding"/>
    <property type="evidence" value="ECO:0007669"/>
    <property type="project" value="UniProtKB-KW"/>
</dbReference>
<keyword evidence="5" id="KW-1185">Reference proteome</keyword>
<keyword evidence="4" id="KW-0436">Ligase</keyword>
<dbReference type="InterPro" id="IPR042099">
    <property type="entry name" value="ANL_N_sf"/>
</dbReference>
<keyword evidence="2" id="KW-0067">ATP-binding</keyword>
<sequence>MKPSIINDIVSGPPKAGGNLIVATLSERKTIPLSTLYEMSGRVANGLLAHGIKPGNTIGILSDNRLEWVLLDLAALRIKIRTAGFDPGKFEASAALVQSYQLKCLFTDKTYDASHPHLHDIKEINAFIDEFTEILPLVQYEQSDTTTIKFTSGSTGIPKGLAATVGSIDSSLRSVQNIFNHGDGDRLLVFLPLSLLQQRYWVYSALKFGHDTILTNYQSAFVVMPQLNPTVVMGVPAFFDSARRHIERQSNDLAAMVSQVKVLFGTSIRYLWTGSAPAELGMLQFFHQVGLPIYEGYGMNETCIVTKNHPAACRLGSVGQVVDEKKVIIDRDGNVVVYSDYPVNTRYLYAQPGASEKIFTADGGVRTGDIGHIDEQGFLYIKGRSDNVIVLDNGKKIDVQPIEARMRNEPAIAECVIFSPKQAELVAIISPAGDTVEHASILQALENVNASGEKDELIARIIIADPPFSIENGLLSSQFKPLRKMIFESYQEQLHATDKESRYAN</sequence>
<name>A0A077PIQ6_XENBV</name>
<dbReference type="Gene3D" id="3.40.50.12780">
    <property type="entry name" value="N-terminal domain of ligase-like"/>
    <property type="match status" value="1"/>
</dbReference>
<feature type="domain" description="AMP-dependent synthetase/ligase" evidence="3">
    <location>
        <begin position="27"/>
        <end position="335"/>
    </location>
</feature>
<dbReference type="OrthoDB" id="9803968at2"/>
<reference evidence="4" key="1">
    <citation type="submission" date="2013-07" db="EMBL/GenBank/DDBJ databases">
        <title>Sub-species coevolution in mutualistic symbiosis.</title>
        <authorList>
            <person name="Murfin K."/>
            <person name="Klassen J."/>
            <person name="Lee M."/>
            <person name="Forst S."/>
            <person name="Stock P."/>
            <person name="Goodrich-Blair H."/>
        </authorList>
    </citation>
    <scope>NUCLEOTIDE SEQUENCE [LARGE SCALE GENOMIC DNA]</scope>
    <source>
        <strain evidence="4">Kraussei Quebec</strain>
    </source>
</reference>
<dbReference type="Pfam" id="PF23562">
    <property type="entry name" value="AMP-binding_C_3"/>
    <property type="match status" value="1"/>
</dbReference>